<comment type="caution">
    <text evidence="2">The sequence shown here is derived from an EMBL/GenBank/DDBJ whole genome shotgun (WGS) entry which is preliminary data.</text>
</comment>
<gene>
    <name evidence="2" type="ORF">EV420DRAFT_1560987</name>
</gene>
<protein>
    <recommendedName>
        <fullName evidence="4">Secreted protein</fullName>
    </recommendedName>
</protein>
<accession>A0AA39K3A4</accession>
<evidence type="ECO:0000313" key="3">
    <source>
        <dbReference type="Proteomes" id="UP001175211"/>
    </source>
</evidence>
<proteinExistence type="predicted"/>
<evidence type="ECO:0000313" key="2">
    <source>
        <dbReference type="EMBL" id="KAK0451438.1"/>
    </source>
</evidence>
<name>A0AA39K3A4_ARMTA</name>
<evidence type="ECO:0000256" key="1">
    <source>
        <dbReference type="SAM" id="SignalP"/>
    </source>
</evidence>
<feature type="chain" id="PRO_5041465305" description="Secreted protein" evidence="1">
    <location>
        <begin position="24"/>
        <end position="105"/>
    </location>
</feature>
<dbReference type="Proteomes" id="UP001175211">
    <property type="component" value="Unassembled WGS sequence"/>
</dbReference>
<organism evidence="2 3">
    <name type="scientific">Armillaria tabescens</name>
    <name type="common">Ringless honey mushroom</name>
    <name type="synonym">Agaricus tabescens</name>
    <dbReference type="NCBI Taxonomy" id="1929756"/>
    <lineage>
        <taxon>Eukaryota</taxon>
        <taxon>Fungi</taxon>
        <taxon>Dikarya</taxon>
        <taxon>Basidiomycota</taxon>
        <taxon>Agaricomycotina</taxon>
        <taxon>Agaricomycetes</taxon>
        <taxon>Agaricomycetidae</taxon>
        <taxon>Agaricales</taxon>
        <taxon>Marasmiineae</taxon>
        <taxon>Physalacriaceae</taxon>
        <taxon>Desarmillaria</taxon>
    </lineage>
</organism>
<evidence type="ECO:0008006" key="4">
    <source>
        <dbReference type="Google" id="ProtNLM"/>
    </source>
</evidence>
<dbReference type="RefSeq" id="XP_060327775.1">
    <property type="nucleotide sequence ID" value="XM_060473839.1"/>
</dbReference>
<feature type="signal peptide" evidence="1">
    <location>
        <begin position="1"/>
        <end position="23"/>
    </location>
</feature>
<keyword evidence="1" id="KW-0732">Signal</keyword>
<dbReference type="AlphaFoldDB" id="A0AA39K3A4"/>
<dbReference type="GeneID" id="85357387"/>
<reference evidence="2" key="1">
    <citation type="submission" date="2023-06" db="EMBL/GenBank/DDBJ databases">
        <authorList>
            <consortium name="Lawrence Berkeley National Laboratory"/>
            <person name="Ahrendt S."/>
            <person name="Sahu N."/>
            <person name="Indic B."/>
            <person name="Wong-Bajracharya J."/>
            <person name="Merenyi Z."/>
            <person name="Ke H.-M."/>
            <person name="Monk M."/>
            <person name="Kocsube S."/>
            <person name="Drula E."/>
            <person name="Lipzen A."/>
            <person name="Balint B."/>
            <person name="Henrissat B."/>
            <person name="Andreopoulos B."/>
            <person name="Martin F.M."/>
            <person name="Harder C.B."/>
            <person name="Rigling D."/>
            <person name="Ford K.L."/>
            <person name="Foster G.D."/>
            <person name="Pangilinan J."/>
            <person name="Papanicolaou A."/>
            <person name="Barry K."/>
            <person name="LaButti K."/>
            <person name="Viragh M."/>
            <person name="Koriabine M."/>
            <person name="Yan M."/>
            <person name="Riley R."/>
            <person name="Champramary S."/>
            <person name="Plett K.L."/>
            <person name="Tsai I.J."/>
            <person name="Slot J."/>
            <person name="Sipos G."/>
            <person name="Plett J."/>
            <person name="Nagy L.G."/>
            <person name="Grigoriev I.V."/>
        </authorList>
    </citation>
    <scope>NUCLEOTIDE SEQUENCE</scope>
    <source>
        <strain evidence="2">CCBAS 213</strain>
    </source>
</reference>
<keyword evidence="3" id="KW-1185">Reference proteome</keyword>
<dbReference type="EMBL" id="JAUEPS010000033">
    <property type="protein sequence ID" value="KAK0451438.1"/>
    <property type="molecule type" value="Genomic_DNA"/>
</dbReference>
<sequence length="105" mass="11816">MSPFPILQALLCAPCFCSPTTSSEVTDVNPWYAAFTRGSSEFCPDVTYRCPASEEVAMDTRWKWKGRKCACVHGMRMSSHCSQRWPRTSFLASPAPYLVYSIFSS</sequence>